<organism evidence="2 3">
    <name type="scientific">Corynebacterium mendelii</name>
    <dbReference type="NCBI Taxonomy" id="2765362"/>
    <lineage>
        <taxon>Bacteria</taxon>
        <taxon>Bacillati</taxon>
        <taxon>Actinomycetota</taxon>
        <taxon>Actinomycetes</taxon>
        <taxon>Mycobacteriales</taxon>
        <taxon>Corynebacteriaceae</taxon>
        <taxon>Corynebacterium</taxon>
    </lineage>
</organism>
<sequence length="413" mass="43888">MSGHGAGLTDLLSTAGILVDVSDRLRRGHATNRSAWQSATRRSRGLAVSAARHHAERLNDQLLTVAAGARCGAGVLYKAAEKNSLLDGHEHAVRQLAVTAGCPPGLRAGIRRELEEISFLRDELDRQTARAIDRIDLARDWRTRSDPPPSATPELAHSHRLSLDDIHARVLGNRAVGPLVHELARQYPDMRLLQAGDGHLVACFGDLDTAPAAVTLVSGVHSSQPETWGGILHRARGMHRASGAATIAWLGYRAPDTIAGAVSPVNGRKGARSLQRFQQSLHDRAVIRGHRQRLGIVGHSYGSFTAASAAQLPGGLWCDRMFLLGSPGIGTGDLADLHLRPTTRPATDGTALWAAINVGDPIAAADDLTGEILGKDPTEFDSGITVHVGVGGHSDYFTDPVFLRNLSALTTGG</sequence>
<dbReference type="InterPro" id="IPR029058">
    <property type="entry name" value="AB_hydrolase_fold"/>
</dbReference>
<dbReference type="Proteomes" id="UP000664332">
    <property type="component" value="Unassembled WGS sequence"/>
</dbReference>
<name>A0A939E1W3_9CORY</name>
<evidence type="ECO:0000259" key="1">
    <source>
        <dbReference type="Pfam" id="PF06259"/>
    </source>
</evidence>
<reference evidence="2" key="1">
    <citation type="submission" date="2021-03" db="EMBL/GenBank/DDBJ databases">
        <authorList>
            <person name="Sun Q."/>
        </authorList>
    </citation>
    <scope>NUCLEOTIDE SEQUENCE</scope>
    <source>
        <strain evidence="2">CCM 8862</strain>
    </source>
</reference>
<keyword evidence="3" id="KW-1185">Reference proteome</keyword>
<dbReference type="SUPFAM" id="SSF53474">
    <property type="entry name" value="alpha/beta-Hydrolases"/>
    <property type="match status" value="1"/>
</dbReference>
<proteinExistence type="predicted"/>
<dbReference type="EMBL" id="JAFLEQ010000017">
    <property type="protein sequence ID" value="MBN9645193.1"/>
    <property type="molecule type" value="Genomic_DNA"/>
</dbReference>
<feature type="domain" description="DUF1023" evidence="1">
    <location>
        <begin position="197"/>
        <end position="341"/>
    </location>
</feature>
<dbReference type="AlphaFoldDB" id="A0A939E1W3"/>
<evidence type="ECO:0000313" key="2">
    <source>
        <dbReference type="EMBL" id="MBN9645193.1"/>
    </source>
</evidence>
<evidence type="ECO:0000313" key="3">
    <source>
        <dbReference type="Proteomes" id="UP000664332"/>
    </source>
</evidence>
<accession>A0A939E1W3</accession>
<comment type="caution">
    <text evidence="2">The sequence shown here is derived from an EMBL/GenBank/DDBJ whole genome shotgun (WGS) entry which is preliminary data.</text>
</comment>
<dbReference type="Pfam" id="PF06259">
    <property type="entry name" value="Abhydrolase_8"/>
    <property type="match status" value="1"/>
</dbReference>
<dbReference type="RefSeq" id="WP_207279664.1">
    <property type="nucleotide sequence ID" value="NZ_JAFLEQ010000017.1"/>
</dbReference>
<dbReference type="InterPro" id="IPR010427">
    <property type="entry name" value="DUF1023"/>
</dbReference>
<protein>
    <recommendedName>
        <fullName evidence="1">DUF1023 domain-containing protein</fullName>
    </recommendedName>
</protein>
<gene>
    <name evidence="2" type="ORF">JZY06_11310</name>
</gene>